<dbReference type="EMBL" id="JAFFHC010000006">
    <property type="protein sequence ID" value="KAK4671944.1"/>
    <property type="molecule type" value="Genomic_DNA"/>
</dbReference>
<evidence type="ECO:0000313" key="4">
    <source>
        <dbReference type="EMBL" id="KAK4671944.1"/>
    </source>
</evidence>
<dbReference type="Proteomes" id="UP001323617">
    <property type="component" value="Unassembled WGS sequence"/>
</dbReference>
<dbReference type="SMART" id="SM00066">
    <property type="entry name" value="GAL4"/>
    <property type="match status" value="1"/>
</dbReference>
<dbReference type="CDD" id="cd00067">
    <property type="entry name" value="GAL4"/>
    <property type="match status" value="1"/>
</dbReference>
<dbReference type="InterPro" id="IPR001138">
    <property type="entry name" value="Zn2Cys6_DnaBD"/>
</dbReference>
<evidence type="ECO:0000313" key="5">
    <source>
        <dbReference type="Proteomes" id="UP001323617"/>
    </source>
</evidence>
<gene>
    <name evidence="4" type="ORF">QC764_610110</name>
</gene>
<dbReference type="Pfam" id="PF11905">
    <property type="entry name" value="DUF3425"/>
    <property type="match status" value="1"/>
</dbReference>
<protein>
    <recommendedName>
        <fullName evidence="3">Zn(2)-C6 fungal-type domain-containing protein</fullName>
    </recommendedName>
</protein>
<dbReference type="InterPro" id="IPR036864">
    <property type="entry name" value="Zn2-C6_fun-type_DNA-bd_sf"/>
</dbReference>
<keyword evidence="1" id="KW-0539">Nucleus</keyword>
<dbReference type="PROSITE" id="PS50048">
    <property type="entry name" value="ZN2_CY6_FUNGAL_2"/>
    <property type="match status" value="1"/>
</dbReference>
<feature type="region of interest" description="Disordered" evidence="2">
    <location>
        <begin position="1"/>
        <end position="29"/>
    </location>
</feature>
<dbReference type="GeneID" id="87970355"/>
<dbReference type="PANTHER" id="PTHR37012:SF2">
    <property type="entry name" value="BZIP DOMAIN-CONTAINING PROTEIN-RELATED"/>
    <property type="match status" value="1"/>
</dbReference>
<dbReference type="SUPFAM" id="SSF57701">
    <property type="entry name" value="Zn2/Cys6 DNA-binding domain"/>
    <property type="match status" value="1"/>
</dbReference>
<organism evidence="4 5">
    <name type="scientific">Podospora pseudoanserina</name>
    <dbReference type="NCBI Taxonomy" id="2609844"/>
    <lineage>
        <taxon>Eukaryota</taxon>
        <taxon>Fungi</taxon>
        <taxon>Dikarya</taxon>
        <taxon>Ascomycota</taxon>
        <taxon>Pezizomycotina</taxon>
        <taxon>Sordariomycetes</taxon>
        <taxon>Sordariomycetidae</taxon>
        <taxon>Sordariales</taxon>
        <taxon>Podosporaceae</taxon>
        <taxon>Podospora</taxon>
    </lineage>
</organism>
<dbReference type="PANTHER" id="PTHR37012">
    <property type="entry name" value="B-ZIP TRANSCRIPTION FACTOR (EUROFUNG)-RELATED"/>
    <property type="match status" value="1"/>
</dbReference>
<dbReference type="Gene3D" id="4.10.240.10">
    <property type="entry name" value="Zn(2)-C6 fungal-type DNA-binding domain"/>
    <property type="match status" value="1"/>
</dbReference>
<sequence length="495" mass="55129">MRPLAPAPARPLPGSSEPSSNLRPVPAKTRSPCINCRERRRKCDGKRPTCTECLRRDAVCVYDRPEGATRVDQLKAENSALTSQVSRLERVVDGLRLSTDQDAALLLARLRLGATVDQLAHAVASASTSLSAIPDIATRAVTPGSSIHHDGVEIQHYHPNVLLSTTQEDFLAPTFDRSEFGHIPSNVLAEEIDPRAGSVVVLQTPPQPHAAIDWASEKMHTAGVKIVKIWPFAVGLQGGIALNAPRHIRDNLRIHPNILSDHDRLAAPGTIPRSLFVPRWSMMVAHSDFDGTLRGFLFGFLAEAQARLQEASSPEDVLGTHAHVGALCDRNHFEKAPLLSQWAVRVVHSIMSERRRSMTSFGFMYVLFWVTQWMIMPTEEHFESIPMWLCPTPNQYFMPHPMILDFVIWPALREYVVQFPSFHVGMDWLVVLFDTITCAWPGTVEEALCQDQLTGVTDLTPEAKNVARRLESWSLGPAFIPYMFKAESLVCIRPA</sequence>
<comment type="caution">
    <text evidence="4">The sequence shown here is derived from an EMBL/GenBank/DDBJ whole genome shotgun (WGS) entry which is preliminary data.</text>
</comment>
<evidence type="ECO:0000256" key="2">
    <source>
        <dbReference type="SAM" id="MobiDB-lite"/>
    </source>
</evidence>
<name>A0ABR0HVK7_9PEZI</name>
<feature type="compositionally biased region" description="Pro residues" evidence="2">
    <location>
        <begin position="1"/>
        <end position="11"/>
    </location>
</feature>
<proteinExistence type="predicted"/>
<dbReference type="RefSeq" id="XP_062798240.1">
    <property type="nucleotide sequence ID" value="XM_062949490.1"/>
</dbReference>
<dbReference type="PROSITE" id="PS00463">
    <property type="entry name" value="ZN2_CY6_FUNGAL_1"/>
    <property type="match status" value="1"/>
</dbReference>
<dbReference type="InterPro" id="IPR021833">
    <property type="entry name" value="DUF3425"/>
</dbReference>
<evidence type="ECO:0000256" key="1">
    <source>
        <dbReference type="ARBA" id="ARBA00023242"/>
    </source>
</evidence>
<dbReference type="Pfam" id="PF00172">
    <property type="entry name" value="Zn_clus"/>
    <property type="match status" value="1"/>
</dbReference>
<evidence type="ECO:0000259" key="3">
    <source>
        <dbReference type="PROSITE" id="PS50048"/>
    </source>
</evidence>
<accession>A0ABR0HVK7</accession>
<feature type="domain" description="Zn(2)-C6 fungal-type" evidence="3">
    <location>
        <begin position="32"/>
        <end position="62"/>
    </location>
</feature>
<keyword evidence="5" id="KW-1185">Reference proteome</keyword>
<reference evidence="4 5" key="1">
    <citation type="journal article" date="2023" name="bioRxiv">
        <title>High-quality genome assemblies of four members of thePodospora anserinaspecies complex.</title>
        <authorList>
            <person name="Ament-Velasquez S.L."/>
            <person name="Vogan A.A."/>
            <person name="Wallerman O."/>
            <person name="Hartmann F."/>
            <person name="Gautier V."/>
            <person name="Silar P."/>
            <person name="Giraud T."/>
            <person name="Johannesson H."/>
        </authorList>
    </citation>
    <scope>NUCLEOTIDE SEQUENCE [LARGE SCALE GENOMIC DNA]</scope>
    <source>
        <strain evidence="4 5">CBS 124.78</strain>
    </source>
</reference>